<name>A0ABT0QCK4_9FLAO</name>
<keyword evidence="2" id="KW-1185">Reference proteome</keyword>
<comment type="caution">
    <text evidence="1">The sequence shown here is derived from an EMBL/GenBank/DDBJ whole genome shotgun (WGS) entry which is preliminary data.</text>
</comment>
<accession>A0ABT0QCK4</accession>
<evidence type="ECO:0000313" key="2">
    <source>
        <dbReference type="Proteomes" id="UP001165381"/>
    </source>
</evidence>
<proteinExistence type="predicted"/>
<dbReference type="Pfam" id="PF08889">
    <property type="entry name" value="WbqC"/>
    <property type="match status" value="1"/>
</dbReference>
<gene>
    <name evidence="1" type="ORF">M3P09_06680</name>
</gene>
<protein>
    <submittedName>
        <fullName evidence="1">WbqC family protein</fullName>
    </submittedName>
</protein>
<dbReference type="RefSeq" id="WP_249972510.1">
    <property type="nucleotide sequence ID" value="NZ_JAMFLZ010000002.1"/>
</dbReference>
<sequence length="225" mass="26440">MTVSILQSNYIPWKGYFDIIAKSDIFVIYDEVQYTKNDWRNRNIIKTQNGNQWLTIAVKQEYLGQKIYETKVFKTNWAKKHVSTLRANYAKAPFFKDYKDEIFKVYENASSNLSEVNNAFIKVICSILKINTKIIDSRTLSLKGDRQERLINACKYLGADTYLSGPAAKNYIKPSFFEEHAIKLEWMDYSDYIEYNQLHPPFEHGVTILDLIFNEGPNARHFLKY</sequence>
<dbReference type="InterPro" id="IPR014985">
    <property type="entry name" value="WbqC"/>
</dbReference>
<dbReference type="Proteomes" id="UP001165381">
    <property type="component" value="Unassembled WGS sequence"/>
</dbReference>
<dbReference type="EMBL" id="JAMFLZ010000002">
    <property type="protein sequence ID" value="MCL6294673.1"/>
    <property type="molecule type" value="Genomic_DNA"/>
</dbReference>
<evidence type="ECO:0000313" key="1">
    <source>
        <dbReference type="EMBL" id="MCL6294673.1"/>
    </source>
</evidence>
<reference evidence="1" key="1">
    <citation type="submission" date="2022-05" db="EMBL/GenBank/DDBJ databases">
        <authorList>
            <person name="Park J.-S."/>
        </authorList>
    </citation>
    <scope>NUCLEOTIDE SEQUENCE</scope>
    <source>
        <strain evidence="1">2012CJ34-3</strain>
    </source>
</reference>
<organism evidence="1 2">
    <name type="scientific">Jejuia spongiicola</name>
    <dbReference type="NCBI Taxonomy" id="2942207"/>
    <lineage>
        <taxon>Bacteria</taxon>
        <taxon>Pseudomonadati</taxon>
        <taxon>Bacteroidota</taxon>
        <taxon>Flavobacteriia</taxon>
        <taxon>Flavobacteriales</taxon>
        <taxon>Flavobacteriaceae</taxon>
        <taxon>Jejuia</taxon>
    </lineage>
</organism>